<dbReference type="Proteomes" id="UP001221898">
    <property type="component" value="Unassembled WGS sequence"/>
</dbReference>
<dbReference type="PANTHER" id="PTHR31061:SF34">
    <property type="entry name" value="HEPARAN-ALPHA-GLUCOSAMINIDE N-ACETYLTRANSFERASE"/>
    <property type="match status" value="1"/>
</dbReference>
<feature type="transmembrane region" description="Helical" evidence="1">
    <location>
        <begin position="101"/>
        <end position="120"/>
    </location>
</feature>
<evidence type="ECO:0000313" key="3">
    <source>
        <dbReference type="Proteomes" id="UP001221898"/>
    </source>
</evidence>
<dbReference type="PANTHER" id="PTHR31061">
    <property type="entry name" value="LD22376P"/>
    <property type="match status" value="1"/>
</dbReference>
<dbReference type="EMBL" id="JAINUG010000018">
    <property type="protein sequence ID" value="KAJ8412813.1"/>
    <property type="molecule type" value="Genomic_DNA"/>
</dbReference>
<feature type="transmembrane region" description="Helical" evidence="1">
    <location>
        <begin position="33"/>
        <end position="53"/>
    </location>
</feature>
<keyword evidence="1" id="KW-0812">Transmembrane</keyword>
<accession>A0AAD7WXQ1</accession>
<reference evidence="2" key="1">
    <citation type="journal article" date="2023" name="Science">
        <title>Genome structures resolve the early diversification of teleost fishes.</title>
        <authorList>
            <person name="Parey E."/>
            <person name="Louis A."/>
            <person name="Montfort J."/>
            <person name="Bouchez O."/>
            <person name="Roques C."/>
            <person name="Iampietro C."/>
            <person name="Lluch J."/>
            <person name="Castinel A."/>
            <person name="Donnadieu C."/>
            <person name="Desvignes T."/>
            <person name="Floi Bucao C."/>
            <person name="Jouanno E."/>
            <person name="Wen M."/>
            <person name="Mejri S."/>
            <person name="Dirks R."/>
            <person name="Jansen H."/>
            <person name="Henkel C."/>
            <person name="Chen W.J."/>
            <person name="Zahm M."/>
            <person name="Cabau C."/>
            <person name="Klopp C."/>
            <person name="Thompson A.W."/>
            <person name="Robinson-Rechavi M."/>
            <person name="Braasch I."/>
            <person name="Lecointre G."/>
            <person name="Bobe J."/>
            <person name="Postlethwait J.H."/>
            <person name="Berthelot C."/>
            <person name="Roest Crollius H."/>
            <person name="Guiguen Y."/>
        </authorList>
    </citation>
    <scope>NUCLEOTIDE SEQUENCE</scope>
    <source>
        <strain evidence="2">NC1722</strain>
    </source>
</reference>
<comment type="caution">
    <text evidence="2">The sequence shown here is derived from an EMBL/GenBank/DDBJ whole genome shotgun (WGS) entry which is preliminary data.</text>
</comment>
<keyword evidence="1" id="KW-0472">Membrane</keyword>
<protein>
    <submittedName>
        <fullName evidence="2">Uncharacterized protein</fullName>
    </submittedName>
</protein>
<feature type="transmembrane region" description="Helical" evidence="1">
    <location>
        <begin position="65"/>
        <end position="86"/>
    </location>
</feature>
<keyword evidence="3" id="KW-1185">Reference proteome</keyword>
<keyword evidence="1" id="KW-1133">Transmembrane helix</keyword>
<name>A0AAD7WXQ1_9TELE</name>
<proteinExistence type="predicted"/>
<evidence type="ECO:0000256" key="1">
    <source>
        <dbReference type="SAM" id="Phobius"/>
    </source>
</evidence>
<organism evidence="2 3">
    <name type="scientific">Aldrovandia affinis</name>
    <dbReference type="NCBI Taxonomy" id="143900"/>
    <lineage>
        <taxon>Eukaryota</taxon>
        <taxon>Metazoa</taxon>
        <taxon>Chordata</taxon>
        <taxon>Craniata</taxon>
        <taxon>Vertebrata</taxon>
        <taxon>Euteleostomi</taxon>
        <taxon>Actinopterygii</taxon>
        <taxon>Neopterygii</taxon>
        <taxon>Teleostei</taxon>
        <taxon>Notacanthiformes</taxon>
        <taxon>Halosauridae</taxon>
        <taxon>Aldrovandia</taxon>
    </lineage>
</organism>
<dbReference type="AlphaFoldDB" id="A0AAD7WXQ1"/>
<sequence length="128" mass="14688">MPAPQLQGIGAALLSKCTRDQGFIPVNKNLWSLSYITCMGCSAFLLLALMYFLIDVKGWWGGRPFIFPGMNSIFVYVGHSLLGAYFPFSWEMKCTGHHWEALFQSLWGTSLWLCIAYLLYRKKFFLKI</sequence>
<evidence type="ECO:0000313" key="2">
    <source>
        <dbReference type="EMBL" id="KAJ8412813.1"/>
    </source>
</evidence>
<gene>
    <name evidence="2" type="ORF">AAFF_G00117640</name>
</gene>